<accession>A0A562L1U5</accession>
<keyword evidence="3" id="KW-1185">Reference proteome</keyword>
<dbReference type="InterPro" id="IPR021455">
    <property type="entry name" value="DUF3106"/>
</dbReference>
<organism evidence="2 3">
    <name type="scientific">Luteimonas cucumeris</name>
    <dbReference type="NCBI Taxonomy" id="985012"/>
    <lineage>
        <taxon>Bacteria</taxon>
        <taxon>Pseudomonadati</taxon>
        <taxon>Pseudomonadota</taxon>
        <taxon>Gammaproteobacteria</taxon>
        <taxon>Lysobacterales</taxon>
        <taxon>Lysobacteraceae</taxon>
        <taxon>Luteimonas</taxon>
    </lineage>
</organism>
<evidence type="ECO:0000256" key="1">
    <source>
        <dbReference type="SAM" id="SignalP"/>
    </source>
</evidence>
<dbReference type="Pfam" id="PF11304">
    <property type="entry name" value="DUF3106"/>
    <property type="match status" value="1"/>
</dbReference>
<feature type="chain" id="PRO_5022038943" evidence="1">
    <location>
        <begin position="28"/>
        <end position="214"/>
    </location>
</feature>
<dbReference type="AlphaFoldDB" id="A0A562L1U5"/>
<sequence length="214" mass="24594">MPRSDLRRRRWLVLATLAAIASTAAIALSQSLDASIDHLPPAQRMQWQQRQARWQALTPVEQAVYGQRQLRWQALPEAARREQREQWQAWQELPEHERAQLRRVAADVAALPAPERQRLRATFDALDGRIRRGWLLGPVLGAEYERLQPLFAFVAADERRRLLDVVRAMTPVERAQLARLAQGTPPQSRAALRGELLSTATDKRGAWLQQRLER</sequence>
<keyword evidence="1" id="KW-0732">Signal</keyword>
<evidence type="ECO:0000313" key="3">
    <source>
        <dbReference type="Proteomes" id="UP000315167"/>
    </source>
</evidence>
<evidence type="ECO:0000313" key="2">
    <source>
        <dbReference type="EMBL" id="TWI01649.1"/>
    </source>
</evidence>
<gene>
    <name evidence="2" type="ORF">IP90_02208</name>
</gene>
<dbReference type="EMBL" id="VLKN01000005">
    <property type="protein sequence ID" value="TWI01649.1"/>
    <property type="molecule type" value="Genomic_DNA"/>
</dbReference>
<feature type="signal peptide" evidence="1">
    <location>
        <begin position="1"/>
        <end position="27"/>
    </location>
</feature>
<proteinExistence type="predicted"/>
<dbReference type="Proteomes" id="UP000315167">
    <property type="component" value="Unassembled WGS sequence"/>
</dbReference>
<dbReference type="RefSeq" id="WP_144899708.1">
    <property type="nucleotide sequence ID" value="NZ_VLKN01000005.1"/>
</dbReference>
<dbReference type="OrthoDB" id="6054283at2"/>
<reference evidence="2 3" key="1">
    <citation type="journal article" date="2015" name="Stand. Genomic Sci.">
        <title>Genomic Encyclopedia of Bacterial and Archaeal Type Strains, Phase III: the genomes of soil and plant-associated and newly described type strains.</title>
        <authorList>
            <person name="Whitman W.B."/>
            <person name="Woyke T."/>
            <person name="Klenk H.P."/>
            <person name="Zhou Y."/>
            <person name="Lilburn T.G."/>
            <person name="Beck B.J."/>
            <person name="De Vos P."/>
            <person name="Vandamme P."/>
            <person name="Eisen J.A."/>
            <person name="Garrity G."/>
            <person name="Hugenholtz P."/>
            <person name="Kyrpides N.C."/>
        </authorList>
    </citation>
    <scope>NUCLEOTIDE SEQUENCE [LARGE SCALE GENOMIC DNA]</scope>
    <source>
        <strain evidence="2 3">CGMCC 1.10821</strain>
    </source>
</reference>
<comment type="caution">
    <text evidence="2">The sequence shown here is derived from an EMBL/GenBank/DDBJ whole genome shotgun (WGS) entry which is preliminary data.</text>
</comment>
<protein>
    <submittedName>
        <fullName evidence="2">Uncharacterized protein DUF3106</fullName>
    </submittedName>
</protein>
<name>A0A562L1U5_9GAMM</name>